<dbReference type="Proteomes" id="UP001058271">
    <property type="component" value="Chromosome"/>
</dbReference>
<proteinExistence type="predicted"/>
<feature type="region of interest" description="Disordered" evidence="1">
    <location>
        <begin position="183"/>
        <end position="238"/>
    </location>
</feature>
<accession>A0ABY5Z614</accession>
<feature type="region of interest" description="Disordered" evidence="1">
    <location>
        <begin position="1"/>
        <end position="80"/>
    </location>
</feature>
<keyword evidence="3" id="KW-1185">Reference proteome</keyword>
<dbReference type="EMBL" id="CP073721">
    <property type="protein sequence ID" value="UWZ37495.1"/>
    <property type="molecule type" value="Genomic_DNA"/>
</dbReference>
<reference evidence="2" key="1">
    <citation type="submission" date="2021-04" db="EMBL/GenBank/DDBJ databases">
        <title>Biosynthetic gene clusters of Dactylosporangioum roseum.</title>
        <authorList>
            <person name="Hartkoorn R.C."/>
            <person name="Beaudoing E."/>
            <person name="Hot D."/>
            <person name="Moureu S."/>
        </authorList>
    </citation>
    <scope>NUCLEOTIDE SEQUENCE</scope>
    <source>
        <strain evidence="2">NRRL B-16295</strain>
    </source>
</reference>
<evidence type="ECO:0000313" key="3">
    <source>
        <dbReference type="Proteomes" id="UP001058271"/>
    </source>
</evidence>
<evidence type="ECO:0000313" key="2">
    <source>
        <dbReference type="EMBL" id="UWZ37495.1"/>
    </source>
</evidence>
<sequence>MTMPVEPTLDAPAVEPTSVTAPAAPAEPAKPAKPEPQRATASQAEDIASLPDWAQKAIRDARNEAAKSRTTAKQTAADEARQQTLAQVAKALGLNPDGTELDDPAVLAEQYQQQMVEYRNEAWGAAANLRLYQLGTELGANIAALTDSVSFMDSLDELTEMDPHSDEFADLLRSKVQAALERNQHYRAASQAQAASTTPQASANAPRPDPSQGARGVSAAARPSSLFDAISRHVSQQR</sequence>
<feature type="compositionally biased region" description="Low complexity" evidence="1">
    <location>
        <begin position="188"/>
        <end position="206"/>
    </location>
</feature>
<evidence type="ECO:0008006" key="4">
    <source>
        <dbReference type="Google" id="ProtNLM"/>
    </source>
</evidence>
<dbReference type="RefSeq" id="WP_260726852.1">
    <property type="nucleotide sequence ID" value="NZ_BAAABS010000070.1"/>
</dbReference>
<protein>
    <recommendedName>
        <fullName evidence="4">Scaffolding protein</fullName>
    </recommendedName>
</protein>
<feature type="compositionally biased region" description="Low complexity" evidence="1">
    <location>
        <begin position="11"/>
        <end position="29"/>
    </location>
</feature>
<name>A0ABY5Z614_9ACTN</name>
<gene>
    <name evidence="2" type="ORF">Drose_04220</name>
</gene>
<organism evidence="2 3">
    <name type="scientific">Dactylosporangium roseum</name>
    <dbReference type="NCBI Taxonomy" id="47989"/>
    <lineage>
        <taxon>Bacteria</taxon>
        <taxon>Bacillati</taxon>
        <taxon>Actinomycetota</taxon>
        <taxon>Actinomycetes</taxon>
        <taxon>Micromonosporales</taxon>
        <taxon>Micromonosporaceae</taxon>
        <taxon>Dactylosporangium</taxon>
    </lineage>
</organism>
<feature type="compositionally biased region" description="Basic and acidic residues" evidence="1">
    <location>
        <begin position="57"/>
        <end position="67"/>
    </location>
</feature>
<evidence type="ECO:0000256" key="1">
    <source>
        <dbReference type="SAM" id="MobiDB-lite"/>
    </source>
</evidence>